<evidence type="ECO:0000256" key="3">
    <source>
        <dbReference type="ARBA" id="ARBA00022603"/>
    </source>
</evidence>
<dbReference type="CDD" id="cd02440">
    <property type="entry name" value="AdoMet_MTases"/>
    <property type="match status" value="1"/>
</dbReference>
<dbReference type="HAMAP" id="MF_01010">
    <property type="entry name" value="23SrRNA_methyltr_RlmD"/>
    <property type="match status" value="1"/>
</dbReference>
<comment type="function">
    <text evidence="9">Catalyzes the formation of 5-methyl-uridine at position 1939 (m5U1939) in 23S rRNA.</text>
</comment>
<feature type="binding site" evidence="9">
    <location>
        <position position="87"/>
    </location>
    <ligand>
        <name>[4Fe-4S] cluster</name>
        <dbReference type="ChEBI" id="CHEBI:49883"/>
    </ligand>
</feature>
<dbReference type="PROSITE" id="PS50926">
    <property type="entry name" value="TRAM"/>
    <property type="match status" value="1"/>
</dbReference>
<evidence type="ECO:0000256" key="1">
    <source>
        <dbReference type="ARBA" id="ARBA00022485"/>
    </source>
</evidence>
<dbReference type="EMBL" id="PKUN01000002">
    <property type="protein sequence ID" value="PLX62969.1"/>
    <property type="molecule type" value="Genomic_DNA"/>
</dbReference>
<dbReference type="SUPFAM" id="SSF53335">
    <property type="entry name" value="S-adenosyl-L-methionine-dependent methyltransferases"/>
    <property type="match status" value="1"/>
</dbReference>
<dbReference type="PROSITE" id="PS01231">
    <property type="entry name" value="TRMA_2"/>
    <property type="match status" value="1"/>
</dbReference>
<evidence type="ECO:0000256" key="7">
    <source>
        <dbReference type="ARBA" id="ARBA00023004"/>
    </source>
</evidence>
<sequence length="443" mass="48713">MGRSRRRKLPQDPVVTGIDTLSHDGRGVAHIDGKAVFIQGALPGESVSFRYTGVQKKFDEGEAIEIITASPDRVVPQCPHFGLCGGCSLQHQSTNAQILSKQTALMDAFQRIGKVIPEAILPPLISSDTFGYRRKARLGVKYVAKKGKVLVGFRERGSPYVADLSECHILHPRVGQLITPLSELIGSLSIKERVPQIEVAMGDTRCVLVFRILEPLSSADEQALLAFGRERDIAVYTQTGGPETVIPLNGEPVDLQYALPAYDLNIHFLPNNFTQVNSALNRLMIERALELLATEPEDRVLDLFCGLGNFTLPIARGVAEVVGVEGDAGLVARARENARHNGIENSRYYTANLYDSLQKEPWLREHFDKALLDPPRSGAAEVLEHLPKLGVKRIVYVSCYPGTLARDAGELVNRHGYRLVSAGVMDMFPHTAHVESIALFEKP</sequence>
<dbReference type="PROSITE" id="PS01230">
    <property type="entry name" value="TRMA_1"/>
    <property type="match status" value="1"/>
</dbReference>
<proteinExistence type="inferred from homology"/>
<dbReference type="NCBIfam" id="TIGR00479">
    <property type="entry name" value="rumA"/>
    <property type="match status" value="1"/>
</dbReference>
<evidence type="ECO:0000256" key="6">
    <source>
        <dbReference type="ARBA" id="ARBA00022723"/>
    </source>
</evidence>
<protein>
    <recommendedName>
        <fullName evidence="9">23S rRNA (uracil(1939)-C(5))-methyltransferase RlmD</fullName>
        <ecNumber evidence="9">2.1.1.190</ecNumber>
    </recommendedName>
    <alternativeName>
        <fullName evidence="9">23S rRNA(m5U1939)-methyltransferase</fullName>
    </alternativeName>
</protein>
<feature type="binding site" evidence="9">
    <location>
        <position position="167"/>
    </location>
    <ligand>
        <name>[4Fe-4S] cluster</name>
        <dbReference type="ChEBI" id="CHEBI:49883"/>
    </ligand>
</feature>
<keyword evidence="7 9" id="KW-0408">Iron</keyword>
<feature type="binding site" evidence="9">
    <location>
        <position position="309"/>
    </location>
    <ligand>
        <name>S-adenosyl-L-methionine</name>
        <dbReference type="ChEBI" id="CHEBI:59789"/>
    </ligand>
</feature>
<feature type="binding site" evidence="9">
    <location>
        <position position="84"/>
    </location>
    <ligand>
        <name>[4Fe-4S] cluster</name>
        <dbReference type="ChEBI" id="CHEBI:49883"/>
    </ligand>
</feature>
<dbReference type="AlphaFoldDB" id="A0A2N6CZY5"/>
<keyword evidence="5 9" id="KW-0949">S-adenosyl-L-methionine</keyword>
<dbReference type="InterPro" id="IPR012340">
    <property type="entry name" value="NA-bd_OB-fold"/>
</dbReference>
<organism evidence="13 14">
    <name type="scientific">Sedimenticola selenatireducens</name>
    <dbReference type="NCBI Taxonomy" id="191960"/>
    <lineage>
        <taxon>Bacteria</taxon>
        <taxon>Pseudomonadati</taxon>
        <taxon>Pseudomonadota</taxon>
        <taxon>Gammaproteobacteria</taxon>
        <taxon>Chromatiales</taxon>
        <taxon>Sedimenticolaceae</taxon>
        <taxon>Sedimenticola</taxon>
    </lineage>
</organism>
<dbReference type="InterPro" id="IPR002792">
    <property type="entry name" value="TRAM_dom"/>
</dbReference>
<comment type="caution">
    <text evidence="13">The sequence shown here is derived from an EMBL/GenBank/DDBJ whole genome shotgun (WGS) entry which is preliminary data.</text>
</comment>
<dbReference type="InterPro" id="IPR029063">
    <property type="entry name" value="SAM-dependent_MTases_sf"/>
</dbReference>
<gene>
    <name evidence="9" type="primary">rlmD</name>
    <name evidence="13" type="ORF">C0630_02050</name>
</gene>
<feature type="binding site" evidence="9 10">
    <location>
        <position position="304"/>
    </location>
    <ligand>
        <name>S-adenosyl-L-methionine</name>
        <dbReference type="ChEBI" id="CHEBI:59789"/>
    </ligand>
</feature>
<evidence type="ECO:0000256" key="4">
    <source>
        <dbReference type="ARBA" id="ARBA00022679"/>
    </source>
</evidence>
<keyword evidence="6 9" id="KW-0479">Metal-binding</keyword>
<feature type="binding site" evidence="9">
    <location>
        <position position="78"/>
    </location>
    <ligand>
        <name>[4Fe-4S] cluster</name>
        <dbReference type="ChEBI" id="CHEBI:49883"/>
    </ligand>
</feature>
<dbReference type="Gene3D" id="3.40.50.150">
    <property type="entry name" value="Vaccinia Virus protein VP39"/>
    <property type="match status" value="1"/>
</dbReference>
<feature type="domain" description="TRAM" evidence="12">
    <location>
        <begin position="6"/>
        <end position="65"/>
    </location>
</feature>
<comment type="similarity">
    <text evidence="9">Belongs to the class I-like SAM-binding methyltransferase superfamily. RNA M5U methyltransferase family. RlmD subfamily.</text>
</comment>
<feature type="binding site" evidence="9">
    <location>
        <position position="352"/>
    </location>
    <ligand>
        <name>S-adenosyl-L-methionine</name>
        <dbReference type="ChEBI" id="CHEBI:59789"/>
    </ligand>
</feature>
<dbReference type="InterPro" id="IPR001566">
    <property type="entry name" value="23S_rRNA_MeTrfase_RlmD"/>
</dbReference>
<dbReference type="GO" id="GO:0070041">
    <property type="term" value="F:rRNA (uridine-C5-)-methyltransferase activity"/>
    <property type="evidence" value="ECO:0007669"/>
    <property type="project" value="UniProtKB-UniRule"/>
</dbReference>
<dbReference type="EC" id="2.1.1.190" evidence="9"/>
<feature type="binding site" evidence="9 10">
    <location>
        <position position="325"/>
    </location>
    <ligand>
        <name>S-adenosyl-L-methionine</name>
        <dbReference type="ChEBI" id="CHEBI:59789"/>
    </ligand>
</feature>
<evidence type="ECO:0000256" key="9">
    <source>
        <dbReference type="HAMAP-Rule" id="MF_01010"/>
    </source>
</evidence>
<feature type="binding site" evidence="9 10">
    <location>
        <position position="373"/>
    </location>
    <ligand>
        <name>S-adenosyl-L-methionine</name>
        <dbReference type="ChEBI" id="CHEBI:59789"/>
    </ligand>
</feature>
<evidence type="ECO:0000256" key="11">
    <source>
        <dbReference type="PROSITE-ProRule" id="PRU10015"/>
    </source>
</evidence>
<dbReference type="InterPro" id="IPR010280">
    <property type="entry name" value="U5_MeTrfase_fam"/>
</dbReference>
<evidence type="ECO:0000313" key="13">
    <source>
        <dbReference type="EMBL" id="PLX62969.1"/>
    </source>
</evidence>
<comment type="catalytic activity">
    <reaction evidence="9">
        <text>uridine(1939) in 23S rRNA + S-adenosyl-L-methionine = 5-methyluridine(1939) in 23S rRNA + S-adenosyl-L-homocysteine + H(+)</text>
        <dbReference type="Rhea" id="RHEA:42908"/>
        <dbReference type="Rhea" id="RHEA-COMP:10278"/>
        <dbReference type="Rhea" id="RHEA-COMP:10279"/>
        <dbReference type="ChEBI" id="CHEBI:15378"/>
        <dbReference type="ChEBI" id="CHEBI:57856"/>
        <dbReference type="ChEBI" id="CHEBI:59789"/>
        <dbReference type="ChEBI" id="CHEBI:65315"/>
        <dbReference type="ChEBI" id="CHEBI:74447"/>
        <dbReference type="EC" id="2.1.1.190"/>
    </reaction>
</comment>
<dbReference type="NCBIfam" id="NF009639">
    <property type="entry name" value="PRK13168.1"/>
    <property type="match status" value="1"/>
</dbReference>
<dbReference type="PANTHER" id="PTHR11061:SF49">
    <property type="entry name" value="23S RRNA (URACIL(1939)-C(5))-METHYLTRANSFERASE RLMD"/>
    <property type="match status" value="1"/>
</dbReference>
<dbReference type="STRING" id="1111735.GCA_000428045_02914"/>
<dbReference type="Gene3D" id="2.40.50.140">
    <property type="entry name" value="Nucleic acid-binding proteins"/>
    <property type="match status" value="1"/>
</dbReference>
<dbReference type="PROSITE" id="PS51687">
    <property type="entry name" value="SAM_MT_RNA_M5U"/>
    <property type="match status" value="1"/>
</dbReference>
<keyword evidence="8 9" id="KW-0411">Iron-sulfur</keyword>
<feature type="active site" description="Nucleophile" evidence="9 10">
    <location>
        <position position="399"/>
    </location>
</feature>
<dbReference type="RefSeq" id="WP_273437544.1">
    <property type="nucleotide sequence ID" value="NZ_PKUN01000002.1"/>
</dbReference>
<dbReference type="GO" id="GO:0070475">
    <property type="term" value="P:rRNA base methylation"/>
    <property type="evidence" value="ECO:0007669"/>
    <property type="project" value="TreeGrafter"/>
</dbReference>
<dbReference type="GO" id="GO:0005506">
    <property type="term" value="F:iron ion binding"/>
    <property type="evidence" value="ECO:0007669"/>
    <property type="project" value="UniProtKB-UniRule"/>
</dbReference>
<dbReference type="SUPFAM" id="SSF50249">
    <property type="entry name" value="Nucleic acid-binding proteins"/>
    <property type="match status" value="1"/>
</dbReference>
<name>A0A2N6CZY5_9GAMM</name>
<reference evidence="13 14" key="1">
    <citation type="submission" date="2017-11" db="EMBL/GenBank/DDBJ databases">
        <title>Genome-resolved metagenomics identifies genetic mobility, metabolic interactions, and unexpected diversity in perchlorate-reducing communities.</title>
        <authorList>
            <person name="Barnum T.P."/>
            <person name="Figueroa I.A."/>
            <person name="Carlstrom C.I."/>
            <person name="Lucas L.N."/>
            <person name="Engelbrektson A.L."/>
            <person name="Coates J.D."/>
        </authorList>
    </citation>
    <scope>NUCLEOTIDE SEQUENCE [LARGE SCALE GENOMIC DNA]</scope>
    <source>
        <strain evidence="13">BM301</strain>
    </source>
</reference>
<keyword evidence="1 9" id="KW-0004">4Fe-4S</keyword>
<feature type="active site" evidence="11">
    <location>
        <position position="399"/>
    </location>
</feature>
<evidence type="ECO:0000256" key="10">
    <source>
        <dbReference type="PROSITE-ProRule" id="PRU01024"/>
    </source>
</evidence>
<dbReference type="GO" id="GO:0051539">
    <property type="term" value="F:4 iron, 4 sulfur cluster binding"/>
    <property type="evidence" value="ECO:0007669"/>
    <property type="project" value="UniProtKB-KW"/>
</dbReference>
<keyword evidence="4 9" id="KW-0808">Transferase</keyword>
<dbReference type="PANTHER" id="PTHR11061">
    <property type="entry name" value="RNA M5U METHYLTRANSFERASE"/>
    <property type="match status" value="1"/>
</dbReference>
<dbReference type="Proteomes" id="UP000235015">
    <property type="component" value="Unassembled WGS sequence"/>
</dbReference>
<keyword evidence="2 9" id="KW-0698">rRNA processing</keyword>
<dbReference type="FunFam" id="2.40.50.140:FF:000097">
    <property type="entry name" value="23S rRNA (uracil(1939)-C(5))-methyltransferase RlmD"/>
    <property type="match status" value="1"/>
</dbReference>
<dbReference type="InterPro" id="IPR030390">
    <property type="entry name" value="MeTrfase_TrmA_AS"/>
</dbReference>
<dbReference type="InterPro" id="IPR030391">
    <property type="entry name" value="MeTrfase_TrmA_CS"/>
</dbReference>
<evidence type="ECO:0000259" key="12">
    <source>
        <dbReference type="PROSITE" id="PS50926"/>
    </source>
</evidence>
<dbReference type="Pfam" id="PF05958">
    <property type="entry name" value="tRNA_U5-meth_tr"/>
    <property type="match status" value="1"/>
</dbReference>
<feature type="binding site" evidence="9 10">
    <location>
        <position position="275"/>
    </location>
    <ligand>
        <name>S-adenosyl-L-methionine</name>
        <dbReference type="ChEBI" id="CHEBI:59789"/>
    </ligand>
</feature>
<evidence type="ECO:0000256" key="2">
    <source>
        <dbReference type="ARBA" id="ARBA00022552"/>
    </source>
</evidence>
<evidence type="ECO:0000256" key="5">
    <source>
        <dbReference type="ARBA" id="ARBA00022691"/>
    </source>
</evidence>
<dbReference type="Pfam" id="PF01938">
    <property type="entry name" value="TRAM"/>
    <property type="match status" value="1"/>
</dbReference>
<dbReference type="Gene3D" id="2.40.50.1070">
    <property type="match status" value="1"/>
</dbReference>
<evidence type="ECO:0000256" key="8">
    <source>
        <dbReference type="ARBA" id="ARBA00023014"/>
    </source>
</evidence>
<accession>A0A2N6CZY5</accession>
<dbReference type="GO" id="GO:0003723">
    <property type="term" value="F:RNA binding"/>
    <property type="evidence" value="ECO:0007669"/>
    <property type="project" value="InterPro"/>
</dbReference>
<evidence type="ECO:0000313" key="14">
    <source>
        <dbReference type="Proteomes" id="UP000235015"/>
    </source>
</evidence>
<keyword evidence="3 9" id="KW-0489">Methyltransferase</keyword>